<sequence>MSNVGEKLVGEKKEAAAQQPQQYLTMNAKLYSLERFQADFVDVSVKEVDLLNELEVSKVYHCDGLVLCVAKDKKDDSPKLVLWNPYLCQTRWIEPREEFNKNNRFAIGYDDGGSGSGSDSQRNHKIMSLADTFGPERKHELVCEIYEIRSNSWRVLDVVKDYPKWSIDMDQRGVSVKGNTYFFAHHLADRVFRGLVLKQEEIFLICFDFAKERFGPRLPFPFDSFDGFNGDLVTLSSFVSGGGDEQLAVLFGGYESGFFEIWVTLTVDPNGASWSKFLRMDPGPFCSYGFQLYPSSGGSFLVDEDNKLAVLFELDQTQTTHKAFVFGQDGSFKSSVSLGQALLLENRSYNKLYKAARPPLVSSSPYRPSSVQLNQTNV</sequence>
<organism evidence="2 3">
    <name type="scientific">Raphanus sativus</name>
    <name type="common">Radish</name>
    <name type="synonym">Raphanus raphanistrum var. sativus</name>
    <dbReference type="NCBI Taxonomy" id="3726"/>
    <lineage>
        <taxon>Eukaryota</taxon>
        <taxon>Viridiplantae</taxon>
        <taxon>Streptophyta</taxon>
        <taxon>Embryophyta</taxon>
        <taxon>Tracheophyta</taxon>
        <taxon>Spermatophyta</taxon>
        <taxon>Magnoliopsida</taxon>
        <taxon>eudicotyledons</taxon>
        <taxon>Gunneridae</taxon>
        <taxon>Pentapetalae</taxon>
        <taxon>rosids</taxon>
        <taxon>malvids</taxon>
        <taxon>Brassicales</taxon>
        <taxon>Brassicaceae</taxon>
        <taxon>Brassiceae</taxon>
        <taxon>Raphanus</taxon>
    </lineage>
</organism>
<dbReference type="InterPro" id="IPR017451">
    <property type="entry name" value="F-box-assoc_interact_dom"/>
</dbReference>
<dbReference type="PANTHER" id="PTHR31672:SF13">
    <property type="entry name" value="F-BOX PROTEIN CPR30-LIKE"/>
    <property type="match status" value="1"/>
</dbReference>
<dbReference type="PANTHER" id="PTHR31672">
    <property type="entry name" value="BNACNNG10540D PROTEIN"/>
    <property type="match status" value="1"/>
</dbReference>
<feature type="domain" description="F-box associated beta-propeller type 1" evidence="1">
    <location>
        <begin position="23"/>
        <end position="372"/>
    </location>
</feature>
<dbReference type="Pfam" id="PF07734">
    <property type="entry name" value="FBA_1"/>
    <property type="match status" value="1"/>
</dbReference>
<dbReference type="GeneID" id="130500281"/>
<dbReference type="InterPro" id="IPR011043">
    <property type="entry name" value="Gal_Oxase/kelch_b-propeller"/>
</dbReference>
<dbReference type="RefSeq" id="XP_056851102.1">
    <property type="nucleotide sequence ID" value="XM_056995122.1"/>
</dbReference>
<dbReference type="OrthoDB" id="1031700at2759"/>
<dbReference type="NCBIfam" id="TIGR01640">
    <property type="entry name" value="F_box_assoc_1"/>
    <property type="match status" value="1"/>
</dbReference>
<evidence type="ECO:0000259" key="1">
    <source>
        <dbReference type="Pfam" id="PF07734"/>
    </source>
</evidence>
<accession>A0A9W3CHW3</accession>
<protein>
    <submittedName>
        <fullName evidence="3">F-box/kelch-repeat protein At1g24800-like</fullName>
    </submittedName>
</protein>
<reference evidence="2" key="1">
    <citation type="journal article" date="2019" name="Database">
        <title>The radish genome database (RadishGD): an integrated information resource for radish genomics.</title>
        <authorList>
            <person name="Yu H.J."/>
            <person name="Baek S."/>
            <person name="Lee Y.J."/>
            <person name="Cho A."/>
            <person name="Mun J.H."/>
        </authorList>
    </citation>
    <scope>NUCLEOTIDE SEQUENCE [LARGE SCALE GENOMIC DNA]</scope>
    <source>
        <strain evidence="2">cv. WK10039</strain>
    </source>
</reference>
<evidence type="ECO:0000313" key="2">
    <source>
        <dbReference type="Proteomes" id="UP000504610"/>
    </source>
</evidence>
<dbReference type="KEGG" id="rsz:130500281"/>
<gene>
    <name evidence="3" type="primary">LOC130500281</name>
</gene>
<reference evidence="3" key="2">
    <citation type="submission" date="2025-08" db="UniProtKB">
        <authorList>
            <consortium name="RefSeq"/>
        </authorList>
    </citation>
    <scope>IDENTIFICATION</scope>
    <source>
        <tissue evidence="3">Leaf</tissue>
    </source>
</reference>
<dbReference type="InterPro" id="IPR050796">
    <property type="entry name" value="SCF_F-box_component"/>
</dbReference>
<dbReference type="Proteomes" id="UP000504610">
    <property type="component" value="Chromosome 9"/>
</dbReference>
<proteinExistence type="predicted"/>
<dbReference type="InterPro" id="IPR006527">
    <property type="entry name" value="F-box-assoc_dom_typ1"/>
</dbReference>
<name>A0A9W3CHW3_RAPSA</name>
<keyword evidence="2" id="KW-1185">Reference proteome</keyword>
<dbReference type="SUPFAM" id="SSF50965">
    <property type="entry name" value="Galactose oxidase, central domain"/>
    <property type="match status" value="1"/>
</dbReference>
<dbReference type="AlphaFoldDB" id="A0A9W3CHW3"/>
<evidence type="ECO:0000313" key="3">
    <source>
        <dbReference type="RefSeq" id="XP_056851102.1"/>
    </source>
</evidence>